<dbReference type="KEGG" id="moc:BB934_07625"/>
<dbReference type="EMBL" id="CP016616">
    <property type="protein sequence ID" value="ANY78117.1"/>
    <property type="molecule type" value="Genomic_DNA"/>
</dbReference>
<protein>
    <submittedName>
        <fullName evidence="1">Uncharacterized protein</fullName>
    </submittedName>
</protein>
<proteinExistence type="predicted"/>
<reference evidence="1" key="1">
    <citation type="submission" date="2016-07" db="EMBL/GenBank/DDBJ databases">
        <title>Microvirga ossetica sp. nov. a new species of rhizobia isolated from root nodules of the legume species Vicia alpestris Steven originated from North Ossetia region in the Caucasus.</title>
        <authorList>
            <person name="Safronova V.I."/>
            <person name="Kuznetsova I.G."/>
            <person name="Sazanova A.L."/>
            <person name="Belimov A."/>
            <person name="Andronov E."/>
            <person name="Osledkin Y.S."/>
            <person name="Onishchuk O.P."/>
            <person name="Kurchak O.N."/>
            <person name="Shaposhnikov A.I."/>
            <person name="Willems A."/>
            <person name="Tikhonovich I.A."/>
        </authorList>
    </citation>
    <scope>NUCLEOTIDE SEQUENCE [LARGE SCALE GENOMIC DNA]</scope>
    <source>
        <strain evidence="1">V5/3M</strain>
    </source>
</reference>
<dbReference type="AlphaFoldDB" id="A0A1B2EDV7"/>
<evidence type="ECO:0000313" key="1">
    <source>
        <dbReference type="EMBL" id="ANY78117.1"/>
    </source>
</evidence>
<gene>
    <name evidence="1" type="ORF">BB934_07625</name>
</gene>
<organism evidence="1">
    <name type="scientific">Microvirga ossetica</name>
    <dbReference type="NCBI Taxonomy" id="1882682"/>
    <lineage>
        <taxon>Bacteria</taxon>
        <taxon>Pseudomonadati</taxon>
        <taxon>Pseudomonadota</taxon>
        <taxon>Alphaproteobacteria</taxon>
        <taxon>Hyphomicrobiales</taxon>
        <taxon>Methylobacteriaceae</taxon>
        <taxon>Microvirga</taxon>
    </lineage>
</organism>
<accession>A0A1B2EDV7</accession>
<name>A0A1B2EDV7_9HYPH</name>
<sequence>MMSSQWDFIRRRSSQLALDLRCWAFGIYWDDDLLGVDLGPLGFTWCPGDDRFKRFRWSWMVFEKSLGRINLHLDIDSYNWRLGYVMAAPWDHGLYLGPANLQIEYDRWNDESA</sequence>